<dbReference type="AlphaFoldDB" id="F3QW21"/>
<dbReference type="HOGENOM" id="CLU_3293810_0_0_10"/>
<dbReference type="EMBL" id="AFBR01000068">
    <property type="protein sequence ID" value="EGG52290.1"/>
    <property type="molecule type" value="Genomic_DNA"/>
</dbReference>
<name>F3QW21_9BACT</name>
<dbReference type="STRING" id="762982.HMPREF9442_02402"/>
<proteinExistence type="predicted"/>
<reference evidence="1 2" key="1">
    <citation type="submission" date="2011-02" db="EMBL/GenBank/DDBJ databases">
        <authorList>
            <person name="Weinstock G."/>
            <person name="Sodergren E."/>
            <person name="Clifton S."/>
            <person name="Fulton L."/>
            <person name="Fulton B."/>
            <person name="Courtney L."/>
            <person name="Fronick C."/>
            <person name="Harrison M."/>
            <person name="Strong C."/>
            <person name="Farmer C."/>
            <person name="Delahaunty K."/>
            <person name="Markovic C."/>
            <person name="Hall O."/>
            <person name="Minx P."/>
            <person name="Tomlinson C."/>
            <person name="Mitreva M."/>
            <person name="Hou S."/>
            <person name="Chen J."/>
            <person name="Wollam A."/>
            <person name="Pepin K.H."/>
            <person name="Johnson M."/>
            <person name="Bhonagiri V."/>
            <person name="Zhang X."/>
            <person name="Suruliraj S."/>
            <person name="Warren W."/>
            <person name="Chinwalla A."/>
            <person name="Mardis E.R."/>
            <person name="Wilson R.K."/>
        </authorList>
    </citation>
    <scope>NUCLEOTIDE SEQUENCE [LARGE SCALE GENOMIC DNA]</scope>
    <source>
        <strain evidence="1 2">YIT 11841</strain>
    </source>
</reference>
<protein>
    <submittedName>
        <fullName evidence="1">Uncharacterized protein</fullName>
    </submittedName>
</protein>
<dbReference type="RefSeq" id="WP_008628311.1">
    <property type="nucleotide sequence ID" value="NZ_GL883867.1"/>
</dbReference>
<keyword evidence="2" id="KW-1185">Reference proteome</keyword>
<evidence type="ECO:0000313" key="2">
    <source>
        <dbReference type="Proteomes" id="UP000005546"/>
    </source>
</evidence>
<evidence type="ECO:0000313" key="1">
    <source>
        <dbReference type="EMBL" id="EGG52290.1"/>
    </source>
</evidence>
<sequence>MNSIKILNVRINNLTAKELLEQRYPDWRLTIVDDGPDRVN</sequence>
<organism evidence="1 2">
    <name type="scientific">Paraprevotella xylaniphila YIT 11841</name>
    <dbReference type="NCBI Taxonomy" id="762982"/>
    <lineage>
        <taxon>Bacteria</taxon>
        <taxon>Pseudomonadati</taxon>
        <taxon>Bacteroidota</taxon>
        <taxon>Bacteroidia</taxon>
        <taxon>Bacteroidales</taxon>
        <taxon>Prevotellaceae</taxon>
        <taxon>Paraprevotella</taxon>
    </lineage>
</organism>
<dbReference type="Proteomes" id="UP000005546">
    <property type="component" value="Unassembled WGS sequence"/>
</dbReference>
<gene>
    <name evidence="1" type="ORF">HMPREF9442_02402</name>
</gene>
<accession>F3QW21</accession>
<comment type="caution">
    <text evidence="1">The sequence shown here is derived from an EMBL/GenBank/DDBJ whole genome shotgun (WGS) entry which is preliminary data.</text>
</comment>